<evidence type="ECO:0000256" key="8">
    <source>
        <dbReference type="ARBA" id="ARBA00023065"/>
    </source>
</evidence>
<dbReference type="Gene3D" id="2.130.10.10">
    <property type="entry name" value="YVTN repeat-like/Quinoprotein amine dehydrogenase"/>
    <property type="match status" value="2"/>
</dbReference>
<dbReference type="SMART" id="SM00320">
    <property type="entry name" value="WD40"/>
    <property type="match status" value="3"/>
</dbReference>
<protein>
    <submittedName>
        <fullName evidence="12">Uncharacterized protein</fullName>
    </submittedName>
</protein>
<feature type="transmembrane region" description="Helical" evidence="11">
    <location>
        <begin position="861"/>
        <end position="882"/>
    </location>
</feature>
<feature type="transmembrane region" description="Helical" evidence="11">
    <location>
        <begin position="961"/>
        <end position="979"/>
    </location>
</feature>
<evidence type="ECO:0000256" key="3">
    <source>
        <dbReference type="ARBA" id="ARBA00022475"/>
    </source>
</evidence>
<evidence type="ECO:0000256" key="9">
    <source>
        <dbReference type="ARBA" id="ARBA00023303"/>
    </source>
</evidence>
<accession>A0A078ARM0</accession>
<dbReference type="OrthoDB" id="30195at2759"/>
<keyword evidence="4" id="KW-0109">Calcium transport</keyword>
<dbReference type="EMBL" id="CCKQ01012999">
    <property type="protein sequence ID" value="CDW84626.1"/>
    <property type="molecule type" value="Genomic_DNA"/>
</dbReference>
<evidence type="ECO:0000256" key="7">
    <source>
        <dbReference type="ARBA" id="ARBA00022837"/>
    </source>
</evidence>
<dbReference type="Gene3D" id="1.25.40.20">
    <property type="entry name" value="Ankyrin repeat-containing domain"/>
    <property type="match status" value="1"/>
</dbReference>
<evidence type="ECO:0000256" key="11">
    <source>
        <dbReference type="SAM" id="Phobius"/>
    </source>
</evidence>
<evidence type="ECO:0000256" key="1">
    <source>
        <dbReference type="ARBA" id="ARBA00004651"/>
    </source>
</evidence>
<dbReference type="SMART" id="SM00248">
    <property type="entry name" value="ANK"/>
    <property type="match status" value="2"/>
</dbReference>
<evidence type="ECO:0000313" key="13">
    <source>
        <dbReference type="Proteomes" id="UP000039865"/>
    </source>
</evidence>
<evidence type="ECO:0000256" key="6">
    <source>
        <dbReference type="ARBA" id="ARBA00022737"/>
    </source>
</evidence>
<dbReference type="AlphaFoldDB" id="A0A078ARM0"/>
<keyword evidence="8" id="KW-0406">Ion transport</keyword>
<reference evidence="12 13" key="1">
    <citation type="submission" date="2014-06" db="EMBL/GenBank/DDBJ databases">
        <authorList>
            <person name="Swart Estienne"/>
        </authorList>
    </citation>
    <scope>NUCLEOTIDE SEQUENCE [LARGE SCALE GENOMIC DNA]</scope>
    <source>
        <strain evidence="12 13">130c</strain>
    </source>
</reference>
<feature type="repeat" description="WD" evidence="10">
    <location>
        <begin position="496"/>
        <end position="537"/>
    </location>
</feature>
<keyword evidence="2" id="KW-0813">Transport</keyword>
<evidence type="ECO:0000256" key="2">
    <source>
        <dbReference type="ARBA" id="ARBA00022448"/>
    </source>
</evidence>
<keyword evidence="9" id="KW-0407">Ion channel</keyword>
<dbReference type="PROSITE" id="PS00678">
    <property type="entry name" value="WD_REPEATS_1"/>
    <property type="match status" value="1"/>
</dbReference>
<dbReference type="InterPro" id="IPR036770">
    <property type="entry name" value="Ankyrin_rpt-contain_sf"/>
</dbReference>
<dbReference type="InterPro" id="IPR024862">
    <property type="entry name" value="TRPV"/>
</dbReference>
<dbReference type="Proteomes" id="UP000039865">
    <property type="component" value="Unassembled WGS sequence"/>
</dbReference>
<dbReference type="InterPro" id="IPR011047">
    <property type="entry name" value="Quinoprotein_ADH-like_sf"/>
</dbReference>
<comment type="subcellular location">
    <subcellularLocation>
        <location evidence="1">Cell membrane</location>
        <topology evidence="1">Multi-pass membrane protein</topology>
    </subcellularLocation>
</comment>
<dbReference type="SUPFAM" id="SSF140860">
    <property type="entry name" value="Pseudo ankyrin repeat-like"/>
    <property type="match status" value="1"/>
</dbReference>
<organism evidence="12 13">
    <name type="scientific">Stylonychia lemnae</name>
    <name type="common">Ciliate</name>
    <dbReference type="NCBI Taxonomy" id="5949"/>
    <lineage>
        <taxon>Eukaryota</taxon>
        <taxon>Sar</taxon>
        <taxon>Alveolata</taxon>
        <taxon>Ciliophora</taxon>
        <taxon>Intramacronucleata</taxon>
        <taxon>Spirotrichea</taxon>
        <taxon>Stichotrichia</taxon>
        <taxon>Sporadotrichida</taxon>
        <taxon>Oxytrichidae</taxon>
        <taxon>Stylonychinae</taxon>
        <taxon>Stylonychia</taxon>
    </lineage>
</organism>
<evidence type="ECO:0000256" key="10">
    <source>
        <dbReference type="PROSITE-ProRule" id="PRU00221"/>
    </source>
</evidence>
<sequence length="1121" mass="130346">MSKNIQEPLLSDSGLQLYQSFKSQEEKPEQLINLKSFATLLNGIEDLGSEIPLEGSEFQKKKNEIANTKKIEKLYNLPDGIFSFYCPSKRFAYVIVNSKEMYRINISDSTTKRLKDPKVNQTIDAATATNDSLYIGDDNGQIFKLKDGDDFWTKFQKETDATTKYLAVTPDNKYIIGIFWDHTLLQYDRDDILLKKICLFMIGSCLNFSSDSKLLIITSNYNSYITLMDVETLEELHTIHLPDGKMVLSVFITEDNSAIQYQYLREKELYEYKIKPKPLIKILTERKRCGYMIKFSRDFKYLLYAFWDGTVNVIDFQTNKEVLTLDKGGCPNVDMTKNNQYLISTSSTSNVLIVHSIDIKTFKITLKYSWQYKNGLKAPSRFWLLEQNEKLVVFYDIYRNYLAFLNWETGEQESYDQGSPVKWVHQNKLGTFLFLYLQNRKVVKFDPISRQAVKSIQTIIQWPNSLVSFDNDSKIVIAGCGLQVWDFENEKLIKALDESTTRHVSITLSQSENELYSGGIDKQVKIWDLKNKLLLQAIPMSSGRFTVELSKNEEYIITTGWENFMWSIKNPLYYPIIEIQNSDNKVQNSQVQAIVSQNFKIVDLQQSILSHLEVALFQSLKLKEANIDVALKWLSYQNQTIYPFKFTALHILVANGNYDCIQKALQLGFPYMADDKGKTPLTYAFEQMNLKCVDEIAKYYNESTQDFLITKIDFEQMLQCNLPSVKALFDKIFTPITRTIEGILPEFGTFSENIYIFQDSKDIDLKKISECAGDVDGDSVEPVQYLISQFPINFTPGSQESINILKKLVEADPEIFRTSIQMFIDYKWDQFTTSLKIQAFIYYLYLFIIWINVIYSRNLPIIIVVQISTFLMIMMEGFQFYASKSYYVQDFWNFFDLSGFLIIFSLTFLQEFEYTFEYFQQLQALGISIIFLRGISYLRAFDSTRYLVGMVIEIIKGMKSFFILLIYSMLALALIQITLSHEESQSASDYLDNIILYYRLSMGEWEFDSFSEAWILIVFIFSTLLFPLILMNLLIALMGDTYSRVQDGIIPYDYALKAQLLWELESLMLWKRNQGSSKYMIVYRKKDIEDNASNIQEGQLRQIKSLCLHIAAKVHKQGTKQ</sequence>
<dbReference type="SUPFAM" id="SSF50998">
    <property type="entry name" value="Quinoprotein alcohol dehydrogenase-like"/>
    <property type="match status" value="1"/>
</dbReference>
<dbReference type="PANTHER" id="PTHR10582:SF2">
    <property type="entry name" value="INACTIVE"/>
    <property type="match status" value="1"/>
</dbReference>
<evidence type="ECO:0000256" key="5">
    <source>
        <dbReference type="ARBA" id="ARBA00022574"/>
    </source>
</evidence>
<dbReference type="Pfam" id="PF12796">
    <property type="entry name" value="Ank_2"/>
    <property type="match status" value="1"/>
</dbReference>
<dbReference type="InterPro" id="IPR001680">
    <property type="entry name" value="WD40_rpt"/>
</dbReference>
<gene>
    <name evidence="12" type="primary">Contig18840.g907</name>
    <name evidence="12" type="ORF">STYLEM_13691</name>
</gene>
<feature type="transmembrane region" description="Helical" evidence="11">
    <location>
        <begin position="918"/>
        <end position="940"/>
    </location>
</feature>
<dbReference type="PANTHER" id="PTHR10582">
    <property type="entry name" value="TRANSIENT RECEPTOR POTENTIAL ION CHANNEL PROTEIN"/>
    <property type="match status" value="1"/>
</dbReference>
<keyword evidence="11" id="KW-0812">Transmembrane</keyword>
<evidence type="ECO:0000256" key="4">
    <source>
        <dbReference type="ARBA" id="ARBA00022568"/>
    </source>
</evidence>
<dbReference type="Pfam" id="PF00400">
    <property type="entry name" value="WD40"/>
    <property type="match status" value="1"/>
</dbReference>
<keyword evidence="7" id="KW-0106">Calcium</keyword>
<keyword evidence="11" id="KW-0472">Membrane</keyword>
<keyword evidence="6" id="KW-0677">Repeat</keyword>
<keyword evidence="13" id="KW-1185">Reference proteome</keyword>
<feature type="transmembrane region" description="Helical" evidence="11">
    <location>
        <begin position="1013"/>
        <end position="1037"/>
    </location>
</feature>
<dbReference type="GO" id="GO:0098703">
    <property type="term" value="P:calcium ion import across plasma membrane"/>
    <property type="evidence" value="ECO:0007669"/>
    <property type="project" value="TreeGrafter"/>
</dbReference>
<dbReference type="InterPro" id="IPR019775">
    <property type="entry name" value="WD40_repeat_CS"/>
</dbReference>
<dbReference type="InterPro" id="IPR015943">
    <property type="entry name" value="WD40/YVTN_repeat-like_dom_sf"/>
</dbReference>
<proteinExistence type="predicted"/>
<dbReference type="PROSITE" id="PS50082">
    <property type="entry name" value="WD_REPEATS_2"/>
    <property type="match status" value="1"/>
</dbReference>
<dbReference type="GO" id="GO:0005886">
    <property type="term" value="C:plasma membrane"/>
    <property type="evidence" value="ECO:0007669"/>
    <property type="project" value="UniProtKB-SubCell"/>
</dbReference>
<dbReference type="InterPro" id="IPR002110">
    <property type="entry name" value="Ankyrin_rpt"/>
</dbReference>
<dbReference type="InParanoid" id="A0A078ARM0"/>
<evidence type="ECO:0000313" key="12">
    <source>
        <dbReference type="EMBL" id="CDW84626.1"/>
    </source>
</evidence>
<name>A0A078ARM0_STYLE</name>
<keyword evidence="11" id="KW-1133">Transmembrane helix</keyword>
<dbReference type="GO" id="GO:0005216">
    <property type="term" value="F:monoatomic ion channel activity"/>
    <property type="evidence" value="ECO:0007669"/>
    <property type="project" value="InterPro"/>
</dbReference>
<feature type="transmembrane region" description="Helical" evidence="11">
    <location>
        <begin position="837"/>
        <end position="855"/>
    </location>
</feature>
<keyword evidence="5 10" id="KW-0853">WD repeat</keyword>
<keyword evidence="3" id="KW-1003">Cell membrane</keyword>